<keyword evidence="2" id="KW-0238">DNA-binding</keyword>
<evidence type="ECO:0000256" key="1">
    <source>
        <dbReference type="ARBA" id="ARBA00023015"/>
    </source>
</evidence>
<dbReference type="InterPro" id="IPR036388">
    <property type="entry name" value="WH-like_DNA-bd_sf"/>
</dbReference>
<keyword evidence="6" id="KW-1185">Reference proteome</keyword>
<evidence type="ECO:0000313" key="5">
    <source>
        <dbReference type="EMBL" id="TCK62652.1"/>
    </source>
</evidence>
<dbReference type="Gene3D" id="1.10.10.10">
    <property type="entry name" value="Winged helix-like DNA-binding domain superfamily/Winged helix DNA-binding domain"/>
    <property type="match status" value="1"/>
</dbReference>
<dbReference type="SUPFAM" id="SSF46785">
    <property type="entry name" value="Winged helix' DNA-binding domain"/>
    <property type="match status" value="1"/>
</dbReference>
<name>A0A4R1KDK2_9BACT</name>
<keyword evidence="3" id="KW-0804">Transcription</keyword>
<dbReference type="InterPro" id="IPR051011">
    <property type="entry name" value="Metal_resp_trans_reg"/>
</dbReference>
<sequence length="114" mass="12774">MTQLDSAVEIIKSIADRNRMRILLMLNKRPMCVCELDAVLGIALSTISAHLKQMRSAGVITSEKDGRWVIYRISDDTSIRTIVSSLSGQLYDDTQVVEDLKMIDGISREECAKK</sequence>
<dbReference type="PANTHER" id="PTHR43132">
    <property type="entry name" value="ARSENICAL RESISTANCE OPERON REPRESSOR ARSR-RELATED"/>
    <property type="match status" value="1"/>
</dbReference>
<gene>
    <name evidence="5" type="ORF">C8D98_1186</name>
</gene>
<evidence type="ECO:0000313" key="6">
    <source>
        <dbReference type="Proteomes" id="UP000294614"/>
    </source>
</evidence>
<accession>A0A4R1KDK2</accession>
<dbReference type="RefSeq" id="WP_132872860.1">
    <property type="nucleotide sequence ID" value="NZ_JAJUHT010000013.1"/>
</dbReference>
<evidence type="ECO:0000259" key="4">
    <source>
        <dbReference type="PROSITE" id="PS50987"/>
    </source>
</evidence>
<dbReference type="InterPro" id="IPR011991">
    <property type="entry name" value="ArsR-like_HTH"/>
</dbReference>
<dbReference type="GO" id="GO:0003677">
    <property type="term" value="F:DNA binding"/>
    <property type="evidence" value="ECO:0007669"/>
    <property type="project" value="UniProtKB-KW"/>
</dbReference>
<protein>
    <submittedName>
        <fullName evidence="5">ArsR family transcriptional regulator</fullName>
    </submittedName>
</protein>
<dbReference type="InterPro" id="IPR001845">
    <property type="entry name" value="HTH_ArsR_DNA-bd_dom"/>
</dbReference>
<keyword evidence="1" id="KW-0805">Transcription regulation</keyword>
<dbReference type="Proteomes" id="UP000294614">
    <property type="component" value="Unassembled WGS sequence"/>
</dbReference>
<comment type="caution">
    <text evidence="5">The sequence shown here is derived from an EMBL/GenBank/DDBJ whole genome shotgun (WGS) entry which is preliminary data.</text>
</comment>
<dbReference type="AlphaFoldDB" id="A0A4R1KDK2"/>
<dbReference type="OrthoDB" id="9800238at2"/>
<dbReference type="Pfam" id="PF01022">
    <property type="entry name" value="HTH_5"/>
    <property type="match status" value="1"/>
</dbReference>
<dbReference type="GO" id="GO:0003700">
    <property type="term" value="F:DNA-binding transcription factor activity"/>
    <property type="evidence" value="ECO:0007669"/>
    <property type="project" value="InterPro"/>
</dbReference>
<dbReference type="PROSITE" id="PS50987">
    <property type="entry name" value="HTH_ARSR_2"/>
    <property type="match status" value="1"/>
</dbReference>
<dbReference type="NCBIfam" id="NF033788">
    <property type="entry name" value="HTH_metalloreg"/>
    <property type="match status" value="1"/>
</dbReference>
<feature type="domain" description="HTH arsR-type" evidence="4">
    <location>
        <begin position="1"/>
        <end position="94"/>
    </location>
</feature>
<proteinExistence type="predicted"/>
<dbReference type="EMBL" id="SMGG01000003">
    <property type="protein sequence ID" value="TCK62652.1"/>
    <property type="molecule type" value="Genomic_DNA"/>
</dbReference>
<dbReference type="PANTHER" id="PTHR43132:SF2">
    <property type="entry name" value="ARSENICAL RESISTANCE OPERON REPRESSOR ARSR-RELATED"/>
    <property type="match status" value="1"/>
</dbReference>
<evidence type="ECO:0000256" key="3">
    <source>
        <dbReference type="ARBA" id="ARBA00023163"/>
    </source>
</evidence>
<dbReference type="InterPro" id="IPR036390">
    <property type="entry name" value="WH_DNA-bd_sf"/>
</dbReference>
<dbReference type="PRINTS" id="PR00778">
    <property type="entry name" value="HTHARSR"/>
</dbReference>
<organism evidence="5 6">
    <name type="scientific">Seleniivibrio woodruffii</name>
    <dbReference type="NCBI Taxonomy" id="1078050"/>
    <lineage>
        <taxon>Bacteria</taxon>
        <taxon>Pseudomonadati</taxon>
        <taxon>Deferribacterota</taxon>
        <taxon>Deferribacteres</taxon>
        <taxon>Deferribacterales</taxon>
        <taxon>Geovibrionaceae</taxon>
        <taxon>Seleniivibrio</taxon>
    </lineage>
</organism>
<reference evidence="5 6" key="1">
    <citation type="submission" date="2019-03" db="EMBL/GenBank/DDBJ databases">
        <title>Genomic Encyclopedia of Type Strains, Phase IV (KMG-IV): sequencing the most valuable type-strain genomes for metagenomic binning, comparative biology and taxonomic classification.</title>
        <authorList>
            <person name="Goeker M."/>
        </authorList>
    </citation>
    <scope>NUCLEOTIDE SEQUENCE [LARGE SCALE GENOMIC DNA]</scope>
    <source>
        <strain evidence="5 6">DSM 24984</strain>
    </source>
</reference>
<dbReference type="CDD" id="cd00090">
    <property type="entry name" value="HTH_ARSR"/>
    <property type="match status" value="1"/>
</dbReference>
<evidence type="ECO:0000256" key="2">
    <source>
        <dbReference type="ARBA" id="ARBA00023125"/>
    </source>
</evidence>
<dbReference type="SMART" id="SM00418">
    <property type="entry name" value="HTH_ARSR"/>
    <property type="match status" value="1"/>
</dbReference>